<organism evidence="3 4">
    <name type="scientific">Pseudofrankia inefficax (strain DSM 45817 / CECT 9037 / DDB 130130 / EuI1c)</name>
    <name type="common">Frankia inefficax</name>
    <dbReference type="NCBI Taxonomy" id="298654"/>
    <lineage>
        <taxon>Bacteria</taxon>
        <taxon>Bacillati</taxon>
        <taxon>Actinomycetota</taxon>
        <taxon>Actinomycetes</taxon>
        <taxon>Frankiales</taxon>
        <taxon>Frankiaceae</taxon>
        <taxon>Pseudofrankia</taxon>
    </lineage>
</organism>
<dbReference type="HOGENOM" id="CLU_1208333_0_0_11"/>
<evidence type="ECO:0000256" key="2">
    <source>
        <dbReference type="SAM" id="Phobius"/>
    </source>
</evidence>
<gene>
    <name evidence="3" type="ordered locus">FraEuI1c_6756</name>
</gene>
<feature type="transmembrane region" description="Helical" evidence="2">
    <location>
        <begin position="134"/>
        <end position="157"/>
    </location>
</feature>
<keyword evidence="4" id="KW-1185">Reference proteome</keyword>
<keyword evidence="2" id="KW-0472">Membrane</keyword>
<keyword evidence="2" id="KW-1133">Transmembrane helix</keyword>
<feature type="transmembrane region" description="Helical" evidence="2">
    <location>
        <begin position="164"/>
        <end position="184"/>
    </location>
</feature>
<sequence length="229" mass="23396">MSTLTGPATETAHAHPRGLTASPAGLREPRRAALPAEATVRRTALLGAAAGFVCAVGFGYLSIDSLLHPGARYYRDVVFLWPWLSGAAALVAVHLVQRGPGRRAERVGAWLTFGGMALSVLGMAPRMAGGDEPWTALLGPAMGAWVLGMVVLGVGTWRAGVVPAWAGVAIALAEPATVGLAGVLRPISPLTDVGSYSGALGNAVAWLLVACALLTTASLHREPATSHAA</sequence>
<reference evidence="3 4" key="1">
    <citation type="submission" date="2010-10" db="EMBL/GenBank/DDBJ databases">
        <title>Complete sequence of Frankia sp. EuI1c.</title>
        <authorList>
            <consortium name="US DOE Joint Genome Institute"/>
            <person name="Lucas S."/>
            <person name="Copeland A."/>
            <person name="Lapidus A."/>
            <person name="Cheng J.-F."/>
            <person name="Bruce D."/>
            <person name="Goodwin L."/>
            <person name="Pitluck S."/>
            <person name="Chertkov O."/>
            <person name="Detter J.C."/>
            <person name="Han C."/>
            <person name="Tapia R."/>
            <person name="Land M."/>
            <person name="Hauser L."/>
            <person name="Jeffries C."/>
            <person name="Kyrpides N."/>
            <person name="Ivanova N."/>
            <person name="Mikhailova N."/>
            <person name="Beauchemin N."/>
            <person name="Sen A."/>
            <person name="Sur S.A."/>
            <person name="Gtari M."/>
            <person name="Wall L."/>
            <person name="Tisa L."/>
            <person name="Woyke T."/>
        </authorList>
    </citation>
    <scope>NUCLEOTIDE SEQUENCE [LARGE SCALE GENOMIC DNA]</scope>
    <source>
        <strain evidence="4">DSM 45817 / CECT 9037 / EuI1c</strain>
    </source>
</reference>
<feature type="transmembrane region" description="Helical" evidence="2">
    <location>
        <begin position="78"/>
        <end position="96"/>
    </location>
</feature>
<feature type="transmembrane region" description="Helical" evidence="2">
    <location>
        <begin position="44"/>
        <end position="63"/>
    </location>
</feature>
<accession>E3JCD6</accession>
<dbReference type="InParanoid" id="E3JCD6"/>
<feature type="transmembrane region" description="Helical" evidence="2">
    <location>
        <begin position="196"/>
        <end position="217"/>
    </location>
</feature>
<dbReference type="RefSeq" id="WP_013427836.1">
    <property type="nucleotide sequence ID" value="NC_014666.1"/>
</dbReference>
<evidence type="ECO:0000256" key="1">
    <source>
        <dbReference type="SAM" id="MobiDB-lite"/>
    </source>
</evidence>
<name>E3JCD6_PSEI1</name>
<dbReference type="Proteomes" id="UP000002484">
    <property type="component" value="Chromosome"/>
</dbReference>
<feature type="transmembrane region" description="Helical" evidence="2">
    <location>
        <begin position="108"/>
        <end position="128"/>
    </location>
</feature>
<evidence type="ECO:0000313" key="3">
    <source>
        <dbReference type="EMBL" id="ADP84725.1"/>
    </source>
</evidence>
<evidence type="ECO:0000313" key="4">
    <source>
        <dbReference type="Proteomes" id="UP000002484"/>
    </source>
</evidence>
<evidence type="ECO:0008006" key="5">
    <source>
        <dbReference type="Google" id="ProtNLM"/>
    </source>
</evidence>
<keyword evidence="2" id="KW-0812">Transmembrane</keyword>
<dbReference type="eggNOG" id="ENOG50328C2">
    <property type="taxonomic scope" value="Bacteria"/>
</dbReference>
<feature type="region of interest" description="Disordered" evidence="1">
    <location>
        <begin position="1"/>
        <end position="24"/>
    </location>
</feature>
<dbReference type="AlphaFoldDB" id="E3JCD6"/>
<dbReference type="KEGG" id="fri:FraEuI1c_6756"/>
<dbReference type="EMBL" id="CP002299">
    <property type="protein sequence ID" value="ADP84725.1"/>
    <property type="molecule type" value="Genomic_DNA"/>
</dbReference>
<protein>
    <recommendedName>
        <fullName evidence="5">Integral membrane protein</fullName>
    </recommendedName>
</protein>
<proteinExistence type="predicted"/>
<dbReference type="STRING" id="298654.FraEuI1c_6756"/>